<keyword evidence="2" id="KW-0812">Transmembrane</keyword>
<protein>
    <recommendedName>
        <fullName evidence="5">Hemolysin XhlA</fullName>
    </recommendedName>
</protein>
<dbReference type="AlphaFoldDB" id="S0FP87"/>
<reference evidence="3 4" key="1">
    <citation type="journal article" date="2013" name="Genome Announc.">
        <title>Draft Genome Sequence of the Cellulolytic, Mesophilic, Anaerobic Bacterium Clostridium termitidis Strain CT1112 (DSM 5398).</title>
        <authorList>
            <person name="Lal S."/>
            <person name="Ramachandran U."/>
            <person name="Zhang X."/>
            <person name="Munir R."/>
            <person name="Sparling R."/>
            <person name="Levin D.B."/>
        </authorList>
    </citation>
    <scope>NUCLEOTIDE SEQUENCE [LARGE SCALE GENOMIC DNA]</scope>
    <source>
        <strain evidence="3 4">CT1112</strain>
    </source>
</reference>
<feature type="coiled-coil region" evidence="1">
    <location>
        <begin position="20"/>
        <end position="61"/>
    </location>
</feature>
<name>S0FP87_RUMCE</name>
<evidence type="ECO:0000256" key="2">
    <source>
        <dbReference type="SAM" id="Phobius"/>
    </source>
</evidence>
<accession>S0FP87</accession>
<dbReference type="RefSeq" id="WP_004625435.1">
    <property type="nucleotide sequence ID" value="NZ_AORV01000030.1"/>
</dbReference>
<dbReference type="STRING" id="1195236.CTER_1912"/>
<keyword evidence="4" id="KW-1185">Reference proteome</keyword>
<comment type="caution">
    <text evidence="3">The sequence shown here is derived from an EMBL/GenBank/DDBJ whole genome shotgun (WGS) entry which is preliminary data.</text>
</comment>
<keyword evidence="2" id="KW-0472">Membrane</keyword>
<evidence type="ECO:0000256" key="1">
    <source>
        <dbReference type="SAM" id="Coils"/>
    </source>
</evidence>
<gene>
    <name evidence="3" type="ORF">CTER_1912</name>
</gene>
<evidence type="ECO:0000313" key="4">
    <source>
        <dbReference type="Proteomes" id="UP000014155"/>
    </source>
</evidence>
<dbReference type="EMBL" id="AORV01000030">
    <property type="protein sequence ID" value="EMS72181.1"/>
    <property type="molecule type" value="Genomic_DNA"/>
</dbReference>
<evidence type="ECO:0000313" key="3">
    <source>
        <dbReference type="EMBL" id="EMS72181.1"/>
    </source>
</evidence>
<feature type="transmembrane region" description="Helical" evidence="2">
    <location>
        <begin position="74"/>
        <end position="95"/>
    </location>
</feature>
<keyword evidence="1" id="KW-0175">Coiled coil</keyword>
<sequence length="96" mass="10901">MSEFNEKLCDEKHNGIKEKLQVIDKRLDNHSDEIKKTNTEVQDLKEVLIEVKELNKRMIDNSNNNTTVKASNKAMWGVIIASFLTSASSVIVVLVK</sequence>
<dbReference type="Proteomes" id="UP000014155">
    <property type="component" value="Unassembled WGS sequence"/>
</dbReference>
<keyword evidence="2" id="KW-1133">Transmembrane helix</keyword>
<dbReference type="PATRIC" id="fig|1195236.3.peg.2230"/>
<proteinExistence type="predicted"/>
<organism evidence="3 4">
    <name type="scientific">Ruminiclostridium cellobioparum subsp. termitidis CT1112</name>
    <dbReference type="NCBI Taxonomy" id="1195236"/>
    <lineage>
        <taxon>Bacteria</taxon>
        <taxon>Bacillati</taxon>
        <taxon>Bacillota</taxon>
        <taxon>Clostridia</taxon>
        <taxon>Eubacteriales</taxon>
        <taxon>Oscillospiraceae</taxon>
        <taxon>Ruminiclostridium</taxon>
    </lineage>
</organism>
<evidence type="ECO:0008006" key="5">
    <source>
        <dbReference type="Google" id="ProtNLM"/>
    </source>
</evidence>